<dbReference type="Gene3D" id="3.40.50.150">
    <property type="entry name" value="Vaccinia Virus protein VP39"/>
    <property type="match status" value="1"/>
</dbReference>
<accession>A0ABN2U196</accession>
<keyword evidence="1" id="KW-0808">Transferase</keyword>
<name>A0ABN2U196_9ACTN</name>
<dbReference type="EMBL" id="BAAAQN010000013">
    <property type="protein sequence ID" value="GAA2027185.1"/>
    <property type="molecule type" value="Genomic_DNA"/>
</dbReference>
<evidence type="ECO:0000313" key="1">
    <source>
        <dbReference type="EMBL" id="GAA2027185.1"/>
    </source>
</evidence>
<organism evidence="1 2">
    <name type="scientific">Catenulispora yoronensis</name>
    <dbReference type="NCBI Taxonomy" id="450799"/>
    <lineage>
        <taxon>Bacteria</taxon>
        <taxon>Bacillati</taxon>
        <taxon>Actinomycetota</taxon>
        <taxon>Actinomycetes</taxon>
        <taxon>Catenulisporales</taxon>
        <taxon>Catenulisporaceae</taxon>
        <taxon>Catenulispora</taxon>
    </lineage>
</organism>
<dbReference type="GO" id="GO:0032259">
    <property type="term" value="P:methylation"/>
    <property type="evidence" value="ECO:0007669"/>
    <property type="project" value="UniProtKB-KW"/>
</dbReference>
<dbReference type="Pfam" id="PF04672">
    <property type="entry name" value="Methyltransf_19"/>
    <property type="match status" value="1"/>
</dbReference>
<dbReference type="PIRSF" id="PIRSF017393">
    <property type="entry name" value="MTase_SAV2177"/>
    <property type="match status" value="1"/>
</dbReference>
<keyword evidence="2" id="KW-1185">Reference proteome</keyword>
<evidence type="ECO:0000313" key="2">
    <source>
        <dbReference type="Proteomes" id="UP001500751"/>
    </source>
</evidence>
<dbReference type="InterPro" id="IPR006764">
    <property type="entry name" value="SAM_dep_MeTrfase_SAV2177_type"/>
</dbReference>
<comment type="caution">
    <text evidence="1">The sequence shown here is derived from an EMBL/GenBank/DDBJ whole genome shotgun (WGS) entry which is preliminary data.</text>
</comment>
<proteinExistence type="predicted"/>
<keyword evidence="1" id="KW-0489">Methyltransferase</keyword>
<sequence length="275" mass="29597">MIEHDLGGDFTPLPDWAPPEIDQSIPHPARIYNHLIGGKDNFAVDRAAAAAATKALPQAPAMAKANRAFLGRAVRYLAEQGLDQFLDIGAGIPGPGNTGEVARTVHPRARVAYIDYDPIVVTHTRALTADPALTAVAVADVREPKTILEHPEIRTTLDFDRPIAVLLVAVLHFLTPDEDLRSLVNQYTDAVPPGSALVISHITPGGDEARNAEARKAWATAKSQLVQRTEEEVTALFSGVDVVDPGVVQLQLWHPDASVDPNLRVLIHGGVGFKR</sequence>
<dbReference type="GO" id="GO:0008168">
    <property type="term" value="F:methyltransferase activity"/>
    <property type="evidence" value="ECO:0007669"/>
    <property type="project" value="UniProtKB-KW"/>
</dbReference>
<dbReference type="InterPro" id="IPR029063">
    <property type="entry name" value="SAM-dependent_MTases_sf"/>
</dbReference>
<protein>
    <submittedName>
        <fullName evidence="1">SAM-dependent methyltransferase</fullName>
    </submittedName>
</protein>
<dbReference type="RefSeq" id="WP_344665937.1">
    <property type="nucleotide sequence ID" value="NZ_BAAAQN010000013.1"/>
</dbReference>
<dbReference type="SUPFAM" id="SSF53335">
    <property type="entry name" value="S-adenosyl-L-methionine-dependent methyltransferases"/>
    <property type="match status" value="1"/>
</dbReference>
<gene>
    <name evidence="1" type="ORF">GCM10009839_27330</name>
</gene>
<dbReference type="Proteomes" id="UP001500751">
    <property type="component" value="Unassembled WGS sequence"/>
</dbReference>
<reference evidence="1 2" key="1">
    <citation type="journal article" date="2019" name="Int. J. Syst. Evol. Microbiol.">
        <title>The Global Catalogue of Microorganisms (GCM) 10K type strain sequencing project: providing services to taxonomists for standard genome sequencing and annotation.</title>
        <authorList>
            <consortium name="The Broad Institute Genomics Platform"/>
            <consortium name="The Broad Institute Genome Sequencing Center for Infectious Disease"/>
            <person name="Wu L."/>
            <person name="Ma J."/>
        </authorList>
    </citation>
    <scope>NUCLEOTIDE SEQUENCE [LARGE SCALE GENOMIC DNA]</scope>
    <source>
        <strain evidence="1 2">JCM 16014</strain>
    </source>
</reference>